<dbReference type="AlphaFoldDB" id="A0AAV4NPH5"/>
<dbReference type="Proteomes" id="UP001054945">
    <property type="component" value="Unassembled WGS sequence"/>
</dbReference>
<accession>A0AAV4NPH5</accession>
<name>A0AAV4NPH5_CAEEX</name>
<reference evidence="1 2" key="1">
    <citation type="submission" date="2021-06" db="EMBL/GenBank/DDBJ databases">
        <title>Caerostris extrusa draft genome.</title>
        <authorList>
            <person name="Kono N."/>
            <person name="Arakawa K."/>
        </authorList>
    </citation>
    <scope>NUCLEOTIDE SEQUENCE [LARGE SCALE GENOMIC DNA]</scope>
</reference>
<organism evidence="1 2">
    <name type="scientific">Caerostris extrusa</name>
    <name type="common">Bark spider</name>
    <name type="synonym">Caerostris bankana</name>
    <dbReference type="NCBI Taxonomy" id="172846"/>
    <lineage>
        <taxon>Eukaryota</taxon>
        <taxon>Metazoa</taxon>
        <taxon>Ecdysozoa</taxon>
        <taxon>Arthropoda</taxon>
        <taxon>Chelicerata</taxon>
        <taxon>Arachnida</taxon>
        <taxon>Araneae</taxon>
        <taxon>Araneomorphae</taxon>
        <taxon>Entelegynae</taxon>
        <taxon>Araneoidea</taxon>
        <taxon>Araneidae</taxon>
        <taxon>Caerostris</taxon>
    </lineage>
</organism>
<evidence type="ECO:0000313" key="1">
    <source>
        <dbReference type="EMBL" id="GIX86593.1"/>
    </source>
</evidence>
<evidence type="ECO:0000313" key="2">
    <source>
        <dbReference type="Proteomes" id="UP001054945"/>
    </source>
</evidence>
<sequence>MKEQMYPFNVCLIANGADVEGTLSIESGVVGGGGRYSTSVCGRKGKERQASLERYRMMVVGSLQSGTRNPPVLMHSSAHLCPRKYSPYIFYTGRSFWKEKSNQKPFKSWSKTV</sequence>
<gene>
    <name evidence="1" type="ORF">CEXT_583561</name>
</gene>
<comment type="caution">
    <text evidence="1">The sequence shown here is derived from an EMBL/GenBank/DDBJ whole genome shotgun (WGS) entry which is preliminary data.</text>
</comment>
<dbReference type="EMBL" id="BPLR01021155">
    <property type="protein sequence ID" value="GIX86593.1"/>
    <property type="molecule type" value="Genomic_DNA"/>
</dbReference>
<proteinExistence type="predicted"/>
<protein>
    <submittedName>
        <fullName evidence="1">Uncharacterized protein</fullName>
    </submittedName>
</protein>
<keyword evidence="2" id="KW-1185">Reference proteome</keyword>